<keyword evidence="1" id="KW-1133">Transmembrane helix</keyword>
<comment type="caution">
    <text evidence="2">The sequence shown here is derived from an EMBL/GenBank/DDBJ whole genome shotgun (WGS) entry which is preliminary data.</text>
</comment>
<accession>A0ABW9FHA6</accession>
<evidence type="ECO:0000313" key="3">
    <source>
        <dbReference type="Proteomes" id="UP001629745"/>
    </source>
</evidence>
<evidence type="ECO:0000313" key="2">
    <source>
        <dbReference type="EMBL" id="MFM1724125.1"/>
    </source>
</evidence>
<evidence type="ECO:0000256" key="1">
    <source>
        <dbReference type="SAM" id="Phobius"/>
    </source>
</evidence>
<dbReference type="RefSeq" id="WP_420164682.1">
    <property type="nucleotide sequence ID" value="NZ_JBDLNV010000004.1"/>
</dbReference>
<keyword evidence="1" id="KW-0472">Membrane</keyword>
<feature type="transmembrane region" description="Helical" evidence="1">
    <location>
        <begin position="41"/>
        <end position="61"/>
    </location>
</feature>
<feature type="transmembrane region" description="Helical" evidence="1">
    <location>
        <begin position="142"/>
        <end position="167"/>
    </location>
</feature>
<proteinExistence type="predicted"/>
<keyword evidence="3" id="KW-1185">Reference proteome</keyword>
<sequence>MPDATVLDRYQDFRTRRFLKHEEQFGHWLPGWRTQARRRSLVVALAVIFVGMFATAVASYFAEAAALGWIAVMILFLPIWTTLQIVSSRQSEAPRYALDEREIAERNSARSIGLSVLQWLLLVPIFALTWGAGFDGIDHRALAYAGGGTALSALLLGGCLPAMILAWTIPDPDTDDHEEPT</sequence>
<gene>
    <name evidence="2" type="ORF">ABEU20_002701</name>
</gene>
<dbReference type="EMBL" id="JBDLNV010000004">
    <property type="protein sequence ID" value="MFM1724125.1"/>
    <property type="molecule type" value="Genomic_DNA"/>
</dbReference>
<feature type="transmembrane region" description="Helical" evidence="1">
    <location>
        <begin position="108"/>
        <end position="130"/>
    </location>
</feature>
<name>A0ABW9FHA6_9NOCA</name>
<protein>
    <submittedName>
        <fullName evidence="2">Uncharacterized protein</fullName>
    </submittedName>
</protein>
<feature type="transmembrane region" description="Helical" evidence="1">
    <location>
        <begin position="67"/>
        <end position="87"/>
    </location>
</feature>
<organism evidence="2 3">
    <name type="scientific">Rhodococcus parequi</name>
    <dbReference type="NCBI Taxonomy" id="3137122"/>
    <lineage>
        <taxon>Bacteria</taxon>
        <taxon>Bacillati</taxon>
        <taxon>Actinomycetota</taxon>
        <taxon>Actinomycetes</taxon>
        <taxon>Mycobacteriales</taxon>
        <taxon>Nocardiaceae</taxon>
        <taxon>Rhodococcus</taxon>
    </lineage>
</organism>
<dbReference type="Proteomes" id="UP001629745">
    <property type="component" value="Unassembled WGS sequence"/>
</dbReference>
<reference evidence="2 3" key="1">
    <citation type="submission" date="2023-11" db="EMBL/GenBank/DDBJ databases">
        <authorList>
            <person name="Val-Calvo J."/>
            <person name="Scortti M."/>
            <person name="Vazquez-Boland J."/>
        </authorList>
    </citation>
    <scope>NUCLEOTIDE SEQUENCE [LARGE SCALE GENOMIC DNA]</scope>
    <source>
        <strain evidence="2 3">PAM 2766</strain>
    </source>
</reference>
<keyword evidence="1" id="KW-0812">Transmembrane</keyword>